<reference evidence="3 4" key="1">
    <citation type="submission" date="2016-10" db="EMBL/GenBank/DDBJ databases">
        <authorList>
            <person name="de Groot N.N."/>
        </authorList>
    </citation>
    <scope>NUCLEOTIDE SEQUENCE [LARGE SCALE GENOMIC DNA]</scope>
    <source>
        <strain evidence="3 4">DSM 26656</strain>
    </source>
</reference>
<feature type="signal peptide" evidence="2">
    <location>
        <begin position="1"/>
        <end position="24"/>
    </location>
</feature>
<keyword evidence="2" id="KW-0732">Signal</keyword>
<feature type="region of interest" description="Disordered" evidence="1">
    <location>
        <begin position="235"/>
        <end position="260"/>
    </location>
</feature>
<dbReference type="Proteomes" id="UP000236743">
    <property type="component" value="Unassembled WGS sequence"/>
</dbReference>
<feature type="chain" id="PRO_5009295470" evidence="2">
    <location>
        <begin position="25"/>
        <end position="440"/>
    </location>
</feature>
<protein>
    <submittedName>
        <fullName evidence="3">Uncharacterized protein</fullName>
    </submittedName>
</protein>
<keyword evidence="4" id="KW-1185">Reference proteome</keyword>
<sequence>MTRAWRRVVSALCIALMTVQQATAFASPHGAAARAVVSHAGDADIHLTQGRGNSYTPPPAYRAPSYSPPAYRAPTPAPAFRQPTVPTYRPAQPVQRPATTQPRIAPVAPSGPSPYARPFVPPLRAGNPVAGPNSRFGIGAVQVGARSTGGYISRFGASSALTAPALAIRRNANVTNVVASRIASVGIAGRTTSAFNRAASASPTAASSQAARRIAAIGAGAAAVALVARAPTKAANDNSYSSNGGGGSKPPPNAKSPPRAQPEYLVLATGNRTLVGQFLGSGNPRGNLGGGTVGLRQRQEFLSQTAVHKSMKLLQERIAGMKHLVANDKEHTASKTSQSDDWHLLSGMLRTAAAGKGDHTVGFAKREQAKAAGEAWVGPNAKTASDGRTLVSEDGLRQFRPPSGKPRAGLLAPTRIQANLQSRSRINDSWTNNAHIDIAD</sequence>
<dbReference type="EMBL" id="FNUY01000014">
    <property type="protein sequence ID" value="SEG79183.1"/>
    <property type="molecule type" value="Genomic_DNA"/>
</dbReference>
<feature type="region of interest" description="Disordered" evidence="1">
    <location>
        <begin position="86"/>
        <end position="112"/>
    </location>
</feature>
<accession>A0A1H6D2X1</accession>
<evidence type="ECO:0000256" key="1">
    <source>
        <dbReference type="SAM" id="MobiDB-lite"/>
    </source>
</evidence>
<organism evidence="3 4">
    <name type="scientific">Bosea lathyri</name>
    <dbReference type="NCBI Taxonomy" id="1036778"/>
    <lineage>
        <taxon>Bacteria</taxon>
        <taxon>Pseudomonadati</taxon>
        <taxon>Pseudomonadota</taxon>
        <taxon>Alphaproteobacteria</taxon>
        <taxon>Hyphomicrobiales</taxon>
        <taxon>Boseaceae</taxon>
        <taxon>Bosea</taxon>
    </lineage>
</organism>
<evidence type="ECO:0000256" key="2">
    <source>
        <dbReference type="SAM" id="SignalP"/>
    </source>
</evidence>
<dbReference type="AlphaFoldDB" id="A0A1H6D2X1"/>
<proteinExistence type="predicted"/>
<name>A0A1H6D2X1_9HYPH</name>
<gene>
    <name evidence="3" type="ORF">SAMN04488115_11440</name>
</gene>
<evidence type="ECO:0000313" key="3">
    <source>
        <dbReference type="EMBL" id="SEG79183.1"/>
    </source>
</evidence>
<evidence type="ECO:0000313" key="4">
    <source>
        <dbReference type="Proteomes" id="UP000236743"/>
    </source>
</evidence>